<dbReference type="RefSeq" id="WP_095503059.1">
    <property type="nucleotide sequence ID" value="NZ_CP046027.1"/>
</dbReference>
<reference evidence="1" key="1">
    <citation type="journal article" name="Emerg. Infect. Dis.">
        <title>Two cases of a newly characterized neisseria species.</title>
        <authorList>
            <person name="Mustapha M."/>
            <person name="Lemos A.P.S."/>
            <person name="Harrison L.H."/>
            <person name="Vantyne D."/>
            <person name="Sacchi C.T."/>
        </authorList>
    </citation>
    <scope>NUCLEOTIDE SEQUENCE</scope>
    <source>
        <strain evidence="1">N.95.16</strain>
    </source>
</reference>
<dbReference type="Pfam" id="PF11008">
    <property type="entry name" value="DUF2846"/>
    <property type="match status" value="1"/>
</dbReference>
<evidence type="ECO:0000313" key="2">
    <source>
        <dbReference type="Proteomes" id="UP000486297"/>
    </source>
</evidence>
<gene>
    <name evidence="1" type="ORF">GJU80_05565</name>
</gene>
<dbReference type="PROSITE" id="PS51257">
    <property type="entry name" value="PROKAR_LIPOPROTEIN"/>
    <property type="match status" value="1"/>
</dbReference>
<dbReference type="AlphaFoldDB" id="A0A5Q3RYP8"/>
<evidence type="ECO:0000313" key="1">
    <source>
        <dbReference type="EMBL" id="MRN37966.1"/>
    </source>
</evidence>
<comment type="caution">
    <text evidence="1">The sequence shown here is derived from an EMBL/GenBank/DDBJ whole genome shotgun (WGS) entry which is preliminary data.</text>
</comment>
<organism evidence="1 2">
    <name type="scientific">Neisseria brasiliensis</name>
    <dbReference type="NCBI Taxonomy" id="2666100"/>
    <lineage>
        <taxon>Bacteria</taxon>
        <taxon>Pseudomonadati</taxon>
        <taxon>Pseudomonadota</taxon>
        <taxon>Betaproteobacteria</taxon>
        <taxon>Neisseriales</taxon>
        <taxon>Neisseriaceae</taxon>
        <taxon>Neisseria</taxon>
    </lineage>
</organism>
<dbReference type="EMBL" id="WJXO01000001">
    <property type="protein sequence ID" value="MRN37966.1"/>
    <property type="molecule type" value="Genomic_DNA"/>
</dbReference>
<sequence length="159" mass="17151">MKILLNSMIAAGLTLSILSGCASVSMADATASNKAKEFNKPSEGNAGLYVYRDSFVGKALKKDIWVDGECLGQSADKVFFYREVTGNQPHKLSTESEFSENHLTINTDAGKNYFVRQYIKMGAFVGGANLEQVDEATGKAAISRLNMATPGNCDKVLPK</sequence>
<keyword evidence="2" id="KW-1185">Reference proteome</keyword>
<dbReference type="InterPro" id="IPR022548">
    <property type="entry name" value="DUF2846"/>
</dbReference>
<accession>A0A5Q3RYP8</accession>
<name>A0A5Q3RYP8_9NEIS</name>
<dbReference type="PIRSF" id="PIRSF012335">
    <property type="entry name" value="UCP012335"/>
    <property type="match status" value="1"/>
</dbReference>
<dbReference type="Proteomes" id="UP000486297">
    <property type="component" value="Unassembled WGS sequence"/>
</dbReference>
<dbReference type="InterPro" id="IPR016596">
    <property type="entry name" value="UCP012335"/>
</dbReference>
<proteinExistence type="predicted"/>
<protein>
    <submittedName>
        <fullName evidence="1">DUF2846 domain-containing protein</fullName>
    </submittedName>
</protein>